<dbReference type="AlphaFoldDB" id="A0A8W8KHQ3"/>
<feature type="transmembrane region" description="Helical" evidence="2">
    <location>
        <begin position="12"/>
        <end position="32"/>
    </location>
</feature>
<dbReference type="EnsemblMetazoa" id="G23937.1">
    <property type="protein sequence ID" value="G23937.1:cds"/>
    <property type="gene ID" value="G23937"/>
</dbReference>
<protein>
    <submittedName>
        <fullName evidence="3">Uncharacterized protein</fullName>
    </submittedName>
</protein>
<accession>A0A8W8KHQ3</accession>
<name>A0A8W8KHQ3_MAGGI</name>
<evidence type="ECO:0000313" key="3">
    <source>
        <dbReference type="EnsemblMetazoa" id="G23937.1:cds"/>
    </source>
</evidence>
<proteinExistence type="predicted"/>
<feature type="compositionally biased region" description="Basic and acidic residues" evidence="1">
    <location>
        <begin position="44"/>
        <end position="62"/>
    </location>
</feature>
<keyword evidence="4" id="KW-1185">Reference proteome</keyword>
<evidence type="ECO:0000256" key="1">
    <source>
        <dbReference type="SAM" id="MobiDB-lite"/>
    </source>
</evidence>
<reference evidence="3" key="1">
    <citation type="submission" date="2022-08" db="UniProtKB">
        <authorList>
            <consortium name="EnsemblMetazoa"/>
        </authorList>
    </citation>
    <scope>IDENTIFICATION</scope>
    <source>
        <strain evidence="3">05x7-T-G4-1.051#20</strain>
    </source>
</reference>
<keyword evidence="2" id="KW-1133">Transmembrane helix</keyword>
<feature type="region of interest" description="Disordered" evidence="1">
    <location>
        <begin position="39"/>
        <end position="63"/>
    </location>
</feature>
<keyword evidence="2" id="KW-0472">Membrane</keyword>
<evidence type="ECO:0000256" key="2">
    <source>
        <dbReference type="SAM" id="Phobius"/>
    </source>
</evidence>
<sequence>MGDDVNKSPGVAFVGASLVGGALLVVAALTICTTCDRKRRQRLKDKSRDNIPHTMERGRDTAEGFNTEIENVYSYVGNGQEVLPQQPVAPPILSEYDYAIDKSLGMNPDKPSGHRDDGLILQENRYENSFAVGQDGFPPDKEYYQNLRSIANASDKPSKENEYDANSNRCSSNYTYGPINRDNEKDIYNQLSHGNQQAVVMETGDPSYSHIQPLGTYQSTVPRPLSVPHAEYIYQNQSELYEDRMKMVWI</sequence>
<organism evidence="3 4">
    <name type="scientific">Magallana gigas</name>
    <name type="common">Pacific oyster</name>
    <name type="synonym">Crassostrea gigas</name>
    <dbReference type="NCBI Taxonomy" id="29159"/>
    <lineage>
        <taxon>Eukaryota</taxon>
        <taxon>Metazoa</taxon>
        <taxon>Spiralia</taxon>
        <taxon>Lophotrochozoa</taxon>
        <taxon>Mollusca</taxon>
        <taxon>Bivalvia</taxon>
        <taxon>Autobranchia</taxon>
        <taxon>Pteriomorphia</taxon>
        <taxon>Ostreida</taxon>
        <taxon>Ostreoidea</taxon>
        <taxon>Ostreidae</taxon>
        <taxon>Magallana</taxon>
    </lineage>
</organism>
<keyword evidence="2" id="KW-0812">Transmembrane</keyword>
<evidence type="ECO:0000313" key="4">
    <source>
        <dbReference type="Proteomes" id="UP000005408"/>
    </source>
</evidence>
<dbReference type="Proteomes" id="UP000005408">
    <property type="component" value="Unassembled WGS sequence"/>
</dbReference>
<dbReference type="EnsemblMetazoa" id="G23937.2">
    <property type="protein sequence ID" value="G23937.2:cds"/>
    <property type="gene ID" value="G23937"/>
</dbReference>